<keyword evidence="2" id="KW-0805">Transcription regulation</keyword>
<dbReference type="GO" id="GO:0000160">
    <property type="term" value="P:phosphorelay signal transduction system"/>
    <property type="evidence" value="ECO:0007669"/>
    <property type="project" value="InterPro"/>
</dbReference>
<dbReference type="Proteomes" id="UP000318380">
    <property type="component" value="Unassembled WGS sequence"/>
</dbReference>
<dbReference type="InterPro" id="IPR001867">
    <property type="entry name" value="OmpR/PhoB-type_DNA-bd"/>
</dbReference>
<dbReference type="GO" id="GO:0043531">
    <property type="term" value="F:ADP binding"/>
    <property type="evidence" value="ECO:0007669"/>
    <property type="project" value="InterPro"/>
</dbReference>
<evidence type="ECO:0000313" key="8">
    <source>
        <dbReference type="EMBL" id="TWD81776.1"/>
    </source>
</evidence>
<keyword evidence="9" id="KW-1185">Reference proteome</keyword>
<evidence type="ECO:0000256" key="6">
    <source>
        <dbReference type="SAM" id="MobiDB-lite"/>
    </source>
</evidence>
<evidence type="ECO:0000259" key="7">
    <source>
        <dbReference type="PROSITE" id="PS51755"/>
    </source>
</evidence>
<dbReference type="PANTHER" id="PTHR35807">
    <property type="entry name" value="TRANSCRIPTIONAL REGULATOR REDD-RELATED"/>
    <property type="match status" value="1"/>
</dbReference>
<evidence type="ECO:0000256" key="5">
    <source>
        <dbReference type="PROSITE-ProRule" id="PRU01091"/>
    </source>
</evidence>
<dbReference type="SMART" id="SM01043">
    <property type="entry name" value="BTAD"/>
    <property type="match status" value="1"/>
</dbReference>
<evidence type="ECO:0000256" key="1">
    <source>
        <dbReference type="ARBA" id="ARBA00005820"/>
    </source>
</evidence>
<dbReference type="Gene3D" id="1.25.40.10">
    <property type="entry name" value="Tetratricopeptide repeat domain"/>
    <property type="match status" value="2"/>
</dbReference>
<dbReference type="SUPFAM" id="SSF52540">
    <property type="entry name" value="P-loop containing nucleoside triphosphate hydrolases"/>
    <property type="match status" value="1"/>
</dbReference>
<dbReference type="Pfam" id="PF00486">
    <property type="entry name" value="Trans_reg_C"/>
    <property type="match status" value="1"/>
</dbReference>
<dbReference type="SUPFAM" id="SSF46894">
    <property type="entry name" value="C-terminal effector domain of the bipartite response regulators"/>
    <property type="match status" value="1"/>
</dbReference>
<dbReference type="InterPro" id="IPR027417">
    <property type="entry name" value="P-loop_NTPase"/>
</dbReference>
<comment type="similarity">
    <text evidence="1">Belongs to the AfsR/DnrI/RedD regulatory family.</text>
</comment>
<dbReference type="PRINTS" id="PR00364">
    <property type="entry name" value="DISEASERSIST"/>
</dbReference>
<dbReference type="InterPro" id="IPR011990">
    <property type="entry name" value="TPR-like_helical_dom_sf"/>
</dbReference>
<dbReference type="InterPro" id="IPR005158">
    <property type="entry name" value="BTAD"/>
</dbReference>
<dbReference type="SUPFAM" id="SSF48452">
    <property type="entry name" value="TPR-like"/>
    <property type="match status" value="3"/>
</dbReference>
<dbReference type="SMART" id="SM00028">
    <property type="entry name" value="TPR"/>
    <property type="match status" value="5"/>
</dbReference>
<dbReference type="Gene3D" id="3.40.50.300">
    <property type="entry name" value="P-loop containing nucleotide triphosphate hydrolases"/>
    <property type="match status" value="1"/>
</dbReference>
<dbReference type="EMBL" id="VIVK01000001">
    <property type="protein sequence ID" value="TWD81776.1"/>
    <property type="molecule type" value="Genomic_DNA"/>
</dbReference>
<evidence type="ECO:0000256" key="2">
    <source>
        <dbReference type="ARBA" id="ARBA00023015"/>
    </source>
</evidence>
<evidence type="ECO:0000313" key="9">
    <source>
        <dbReference type="Proteomes" id="UP000318380"/>
    </source>
</evidence>
<dbReference type="GO" id="GO:0003677">
    <property type="term" value="F:DNA binding"/>
    <property type="evidence" value="ECO:0007669"/>
    <property type="project" value="UniProtKB-UniRule"/>
</dbReference>
<dbReference type="InterPro" id="IPR016032">
    <property type="entry name" value="Sig_transdc_resp-reg_C-effctor"/>
</dbReference>
<gene>
    <name evidence="8" type="ORF">FB561_2898</name>
</gene>
<dbReference type="InterPro" id="IPR036388">
    <property type="entry name" value="WH-like_DNA-bd_sf"/>
</dbReference>
<dbReference type="RefSeq" id="WP_145806896.1">
    <property type="nucleotide sequence ID" value="NZ_VIVK01000001.1"/>
</dbReference>
<dbReference type="Pfam" id="PF13424">
    <property type="entry name" value="TPR_12"/>
    <property type="match status" value="2"/>
</dbReference>
<accession>A0A561BSD3</accession>
<organism evidence="8 9">
    <name type="scientific">Kribbella amoyensis</name>
    <dbReference type="NCBI Taxonomy" id="996641"/>
    <lineage>
        <taxon>Bacteria</taxon>
        <taxon>Bacillati</taxon>
        <taxon>Actinomycetota</taxon>
        <taxon>Actinomycetes</taxon>
        <taxon>Propionibacteriales</taxon>
        <taxon>Kribbellaceae</taxon>
        <taxon>Kribbella</taxon>
    </lineage>
</organism>
<reference evidence="8 9" key="1">
    <citation type="submission" date="2019-06" db="EMBL/GenBank/DDBJ databases">
        <title>Sequencing the genomes of 1000 actinobacteria strains.</title>
        <authorList>
            <person name="Klenk H.-P."/>
        </authorList>
    </citation>
    <scope>NUCLEOTIDE SEQUENCE [LARGE SCALE GENOMIC DNA]</scope>
    <source>
        <strain evidence="8 9">DSM 24683</strain>
    </source>
</reference>
<proteinExistence type="inferred from homology"/>
<name>A0A561BSD3_9ACTN</name>
<comment type="caution">
    <text evidence="8">The sequence shown here is derived from an EMBL/GenBank/DDBJ whole genome shotgun (WGS) entry which is preliminary data.</text>
</comment>
<dbReference type="SMART" id="SM00862">
    <property type="entry name" value="Trans_reg_C"/>
    <property type="match status" value="1"/>
</dbReference>
<feature type="region of interest" description="Disordered" evidence="6">
    <location>
        <begin position="251"/>
        <end position="277"/>
    </location>
</feature>
<keyword evidence="3 5" id="KW-0238">DNA-binding</keyword>
<dbReference type="Gene3D" id="1.10.10.10">
    <property type="entry name" value="Winged helix-like DNA-binding domain superfamily/Winged helix DNA-binding domain"/>
    <property type="match status" value="1"/>
</dbReference>
<dbReference type="AlphaFoldDB" id="A0A561BSD3"/>
<dbReference type="GO" id="GO:0006355">
    <property type="term" value="P:regulation of DNA-templated transcription"/>
    <property type="evidence" value="ECO:0007669"/>
    <property type="project" value="InterPro"/>
</dbReference>
<dbReference type="InterPro" id="IPR019734">
    <property type="entry name" value="TPR_rpt"/>
</dbReference>
<keyword evidence="4" id="KW-0804">Transcription</keyword>
<sequence>MRFHVLGPVEVVASGRTVGTTSRGRTVLAALLLRANAAVSRHELVDAVWEDELPANPEAALQTTVSRLRSALNGDRDLIRTEPNGYRICVGAEQLDLLRFRQSVEEATRQGDPATRVRQLVDALELWRGDPLGGLPASALVRDNAPALIEERLHAVELLTADQLELGRHAEIIAELTSLVRRYPGRERLVAALMTAQYRAGHQAEALALYEQVRIHLAEEFGVDPCPELRSLHETLLRGPNLTNLPLPPALQTLPGQTPLGQAPPARATSTTDDLRPRQLPTDVARFTGRASALAALDALLPSPAAQDTGTDGPPIVIAAVDGTAGIGKTALAVHWAHRVQAYFPDGQLYLNLRGHGPGLPVEPSNAVETMLRSVGISEQRIPSDLDGRSALLRTVLAGKRMLVLLDNAQDAAQVRPLLPGSGSLVLITSRVQLHGLAVREGARRLTLDQFPRTEGIELLTGIIGPRAHHDPAAVAELADCCNGLPLALVIAAERATRTPNAPLGELVAELSSERHRLDVLGCGDDATADLRSVFSWSYRALSPEPAALLRLLAIFPGADLGVRGAAALAGVPREEVQPLLDQLVGSSQLHNRQPGRYELHDLLRAYAAELADQHDSARVRETALRRVVEWYLHTAVNARPWLQPSESQIAVPRATVVPQGFPDARAALAWHEAESHNFVAVARLAYELGYDALCWRIAYATWIGLHVSNSWEDLLTLHEIGLSAAERCDDAVGRGHMLSGLGSASRGLGQLDAAIGYQQEALRVFKAAGDLDGEATALNNLCAACRDAGRYDESLMYGRCAQAIDKAAGEVGNTAISTFQIARTLIAAGRYAEGVAVGTEALELFRKVAHRRGEARALHELATAYAGLGRYRTATESTRDALRILGELGDRAHQASALNQLGDLLLADGRSDEAEAAWQDALTLLQLIGDPTATRVRTKLLRAAG</sequence>
<dbReference type="Pfam" id="PF03704">
    <property type="entry name" value="BTAD"/>
    <property type="match status" value="1"/>
</dbReference>
<evidence type="ECO:0000256" key="3">
    <source>
        <dbReference type="ARBA" id="ARBA00023125"/>
    </source>
</evidence>
<protein>
    <submittedName>
        <fullName evidence="8">DNA-binding SARP family transcriptional activator</fullName>
    </submittedName>
</protein>
<dbReference type="PROSITE" id="PS51755">
    <property type="entry name" value="OMPR_PHOB"/>
    <property type="match status" value="1"/>
</dbReference>
<feature type="DNA-binding region" description="OmpR/PhoB-type" evidence="5">
    <location>
        <begin position="1"/>
        <end position="90"/>
    </location>
</feature>
<dbReference type="InterPro" id="IPR051677">
    <property type="entry name" value="AfsR-DnrI-RedD_regulator"/>
</dbReference>
<feature type="compositionally biased region" description="Low complexity" evidence="6">
    <location>
        <begin position="251"/>
        <end position="260"/>
    </location>
</feature>
<dbReference type="CDD" id="cd15831">
    <property type="entry name" value="BTAD"/>
    <property type="match status" value="1"/>
</dbReference>
<evidence type="ECO:0000256" key="4">
    <source>
        <dbReference type="ARBA" id="ARBA00023163"/>
    </source>
</evidence>
<feature type="domain" description="OmpR/PhoB-type" evidence="7">
    <location>
        <begin position="1"/>
        <end position="90"/>
    </location>
</feature>
<dbReference type="PANTHER" id="PTHR35807:SF1">
    <property type="entry name" value="TRANSCRIPTIONAL REGULATOR REDD"/>
    <property type="match status" value="1"/>
</dbReference>
<dbReference type="OrthoDB" id="134985at2"/>